<keyword evidence="2" id="KW-0812">Transmembrane</keyword>
<evidence type="ECO:0000256" key="1">
    <source>
        <dbReference type="SAM" id="MobiDB-lite"/>
    </source>
</evidence>
<feature type="transmembrane region" description="Helical" evidence="2">
    <location>
        <begin position="23"/>
        <end position="46"/>
    </location>
</feature>
<feature type="transmembrane region" description="Helical" evidence="2">
    <location>
        <begin position="181"/>
        <end position="204"/>
    </location>
</feature>
<keyword evidence="2" id="KW-1133">Transmembrane helix</keyword>
<dbReference type="AlphaFoldDB" id="A0A8H7XZQ2"/>
<evidence type="ECO:0000256" key="2">
    <source>
        <dbReference type="SAM" id="Phobius"/>
    </source>
</evidence>
<comment type="caution">
    <text evidence="3">The sequence shown here is derived from an EMBL/GenBank/DDBJ whole genome shotgun (WGS) entry which is preliminary data.</text>
</comment>
<dbReference type="EMBL" id="JAFIQS010000006">
    <property type="protein sequence ID" value="KAG5168609.1"/>
    <property type="molecule type" value="Genomic_DNA"/>
</dbReference>
<reference evidence="3" key="1">
    <citation type="submission" date="2021-02" db="EMBL/GenBank/DDBJ databases">
        <title>Psilocybe cubensis genome.</title>
        <authorList>
            <person name="Mckernan K.J."/>
            <person name="Crawford S."/>
            <person name="Trippe A."/>
            <person name="Kane L.T."/>
            <person name="Mclaughlin S."/>
        </authorList>
    </citation>
    <scope>NUCLEOTIDE SEQUENCE [LARGE SCALE GENOMIC DNA]</scope>
    <source>
        <strain evidence="3">MGC-MH-2018</strain>
    </source>
</reference>
<name>A0A8H7XZQ2_PSICU</name>
<feature type="transmembrane region" description="Helical" evidence="2">
    <location>
        <begin position="105"/>
        <end position="129"/>
    </location>
</feature>
<gene>
    <name evidence="3" type="ORF">JR316_007211</name>
</gene>
<feature type="transmembrane region" description="Helical" evidence="2">
    <location>
        <begin position="149"/>
        <end position="169"/>
    </location>
</feature>
<feature type="compositionally biased region" description="Acidic residues" evidence="1">
    <location>
        <begin position="298"/>
        <end position="308"/>
    </location>
</feature>
<feature type="transmembrane region" description="Helical" evidence="2">
    <location>
        <begin position="75"/>
        <end position="93"/>
    </location>
</feature>
<keyword evidence="2" id="KW-0472">Membrane</keyword>
<accession>A0A8H7XZQ2</accession>
<feature type="region of interest" description="Disordered" evidence="1">
    <location>
        <begin position="288"/>
        <end position="315"/>
    </location>
</feature>
<protein>
    <submittedName>
        <fullName evidence="3">Uncharacterized protein</fullName>
    </submittedName>
</protein>
<organism evidence="3">
    <name type="scientific">Psilocybe cubensis</name>
    <name type="common">Psychedelic mushroom</name>
    <name type="synonym">Stropharia cubensis</name>
    <dbReference type="NCBI Taxonomy" id="181762"/>
    <lineage>
        <taxon>Eukaryota</taxon>
        <taxon>Fungi</taxon>
        <taxon>Dikarya</taxon>
        <taxon>Basidiomycota</taxon>
        <taxon>Agaricomycotina</taxon>
        <taxon>Agaricomycetes</taxon>
        <taxon>Agaricomycetidae</taxon>
        <taxon>Agaricales</taxon>
        <taxon>Agaricineae</taxon>
        <taxon>Strophariaceae</taxon>
        <taxon>Psilocybe</taxon>
    </lineage>
</organism>
<sequence length="315" mass="35453">MVYGVTMYIYTSRGSGNRGSRNMTVLTTITALYWLSFLDFILQWYFLNWAFIMNGNIKESIFFSSLDSPLWVSELLRIIETVIFVISDGLLVWRCYHVWGESKRIISIPLLFFFAECAMVITLTVVTAIWPPPQSRSRALLHNRIDSAFFLMCLVTTFIATFLIGYRIYPVSKQNTGSRTRYTHIIAIIIESSAAYLLALLLQVLSETIPEFTNLQSPLAESTYYIDSVSYVVSALAPTAMVLRLALSNTDDTVKDSTLAHISDMDFDDVQQDKAAVSGADYTNPDCGLSARVAGGENDQDLGMDQIEEQPRKDD</sequence>
<evidence type="ECO:0000313" key="3">
    <source>
        <dbReference type="EMBL" id="KAG5168609.1"/>
    </source>
</evidence>
<proteinExistence type="predicted"/>
<feature type="transmembrane region" description="Helical" evidence="2">
    <location>
        <begin position="224"/>
        <end position="247"/>
    </location>
</feature>